<dbReference type="Pfam" id="PF13884">
    <property type="entry name" value="Peptidase_S74"/>
    <property type="match status" value="1"/>
</dbReference>
<dbReference type="SUPFAM" id="SSF49265">
    <property type="entry name" value="Fibronectin type III"/>
    <property type="match status" value="1"/>
</dbReference>
<dbReference type="Gene3D" id="2.60.120.260">
    <property type="entry name" value="Galactose-binding domain-like"/>
    <property type="match status" value="1"/>
</dbReference>
<comment type="caution">
    <text evidence="3">The sequence shown here is derived from an EMBL/GenBank/DDBJ whole genome shotgun (WGS) entry which is preliminary data.</text>
</comment>
<evidence type="ECO:0000259" key="2">
    <source>
        <dbReference type="PROSITE" id="PS51688"/>
    </source>
</evidence>
<evidence type="ECO:0000256" key="1">
    <source>
        <dbReference type="SAM" id="Coils"/>
    </source>
</evidence>
<dbReference type="EMBL" id="SNUX01000003">
    <property type="protein sequence ID" value="TES47894.1"/>
    <property type="molecule type" value="Genomic_DNA"/>
</dbReference>
<keyword evidence="1" id="KW-0175">Coiled coil</keyword>
<dbReference type="Gene3D" id="1.20.1480.30">
    <property type="entry name" value="Designed four-helix bundle protein"/>
    <property type="match status" value="1"/>
</dbReference>
<gene>
    <name evidence="3" type="ORF">E2L03_12180</name>
</gene>
<dbReference type="InterPro" id="IPR007119">
    <property type="entry name" value="Phage_tail_spike_N"/>
</dbReference>
<organism evidence="3 4">
    <name type="scientific">Shouchella lehensis</name>
    <dbReference type="NCBI Taxonomy" id="300825"/>
    <lineage>
        <taxon>Bacteria</taxon>
        <taxon>Bacillati</taxon>
        <taxon>Bacillota</taxon>
        <taxon>Bacilli</taxon>
        <taxon>Bacillales</taxon>
        <taxon>Bacillaceae</taxon>
        <taxon>Shouchella</taxon>
    </lineage>
</organism>
<evidence type="ECO:0000313" key="3">
    <source>
        <dbReference type="EMBL" id="TES47894.1"/>
    </source>
</evidence>
<dbReference type="RefSeq" id="WP_134259282.1">
    <property type="nucleotide sequence ID" value="NZ_LDIM01000014.1"/>
</dbReference>
<protein>
    <recommendedName>
        <fullName evidence="2">Peptidase S74 domain-containing protein</fullName>
    </recommendedName>
</protein>
<name>A0A4Y7WI27_9BACI</name>
<feature type="domain" description="Peptidase S74" evidence="2">
    <location>
        <begin position="1824"/>
        <end position="1936"/>
    </location>
</feature>
<dbReference type="InterPro" id="IPR030392">
    <property type="entry name" value="S74_ICA"/>
</dbReference>
<feature type="coiled-coil region" evidence="1">
    <location>
        <begin position="1901"/>
        <end position="1935"/>
    </location>
</feature>
<dbReference type="PROSITE" id="PS51688">
    <property type="entry name" value="ICA"/>
    <property type="match status" value="1"/>
</dbReference>
<dbReference type="InterPro" id="IPR013783">
    <property type="entry name" value="Ig-like_fold"/>
</dbReference>
<reference evidence="3 4" key="1">
    <citation type="submission" date="2019-03" db="EMBL/GenBank/DDBJ databases">
        <authorList>
            <person name="Liu G."/>
        </authorList>
    </citation>
    <scope>NUCLEOTIDE SEQUENCE [LARGE SCALE GENOMIC DNA]</scope>
    <source>
        <strain evidence="3 4">DSM 19099</strain>
    </source>
</reference>
<accession>A0A4Y7WI27</accession>
<proteinExistence type="predicted"/>
<dbReference type="Pfam" id="PF06605">
    <property type="entry name" value="Prophage_tail"/>
    <property type="match status" value="1"/>
</dbReference>
<dbReference type="NCBIfam" id="TIGR01665">
    <property type="entry name" value="put_anti_recept"/>
    <property type="match status" value="1"/>
</dbReference>
<sequence length="1937" mass="215456">MKEMYVLDQNDSLLTTIGEENGLISALFREELNQLPDQPLRLTVDSASSSAQFVKEENQVVFRDKEGELRLYVIKEVDDHFSGTERQTYALCEPAFMELKEHLVKERSFKNANASVVLDYVLSGTRWRGQVDIDLGDQSIPLSFESSVDAIWSILRLWGGEFKDTITFSGNQITSRTIKILSRRGQYIGKRFEVDHDIQEIQRTVLSYPVTALYGQGASSDDQTTDFSEVTWQIKDGDPANKPKGQAWIGDEHALTRYGRPYDGKLLHREGVYTNSDIEDPETLLHATWEHLQRVKQPEVHYQLTVQLLEQLSGYEHEKVSLGDTALAFDRMFTRPIEIQARVIAIEYDLMDVNRSATVEMGQFLSAHSYDDRLDQVIREINDNRGKWNQGNKPISPDRFPDILPDVPANVEATGGFQTVQIFWAFNIEAFYVQAYELFASEVKGFLPSPETLVYRGSLNGFNFIGETNKAYYFRVRAVNYHGRASNYSAEVEASTARVVTDDILFGPELAMKLRELNKEADIIGTDGIKFEQIANDALELIQQRAKDYSDQEIADVYSILTEELEKRIDSAQFDQEVRRIHQAIKDGEDALEEKETQLKDEIGQLGEGLTSIEKHVTTEFEKVDGRLSATLSKGEVEELLTDKVDYTTYNQKMTTINASLEGIDFLVGETSGKVDQLTGEVTDLQDISSELSLNAEGFSTSIRQLQSEKRPTTNLAIGTYKPFVQTNWTNVNNQVVRVYNVSDRVLGKEVTISCKIKLKDIKSGSEGSSRLTLQWFENNPNAWHTIQSITNLSENREIEVTQTRQVNSNTTTIRLQLRADFIASGTVEITELMVTEGKRAAAWSPAFEDLIDAESYAERQTSLDSTLEGITGKVEETTNDLGTLTHTVGQFKQDLEGFSTTIGQVSKGLDSKVDTSIYDQRQTSLNVKLDEITGKVESASNGLGTLTNTVSEFRQDLNGFSTSVRELQVQEIGGENLWNNPNDFSSLRAWDGSSLTLNNQNQQINAWNTTEATRVRSSGGNTALKAVLTILNANDKVSNVPYTMSVWIRNNGSAVVNVNSNQGGVDIEPSGERRVSYTWTANSTSHIQFQLRSSSNLDVHIWRGQLERGNKLTGWKQPASSFVNTERYNQRETSLDATLKGITGRVSSTESGLGSVTSRVGELELTDTKFQTRVSTIEKEQGSQGERISSAETAIQQNSTAIGLRATTNTVNGINGRLTTAEGTIRVMSDQIDLRVKRDGIISAINLSPERVKIDTRLLQVGDFTNLVDNGDFEDDVIGSTPAGWIGGGVTVYDMRSWSIDNGSTQTMGARTGSTGNIDIQQERLIKVVAGDSLYVEFESRFHSSSAGRRHAGIGFRRYDAGKNHLGWTQVAQATGGTTQWRKLSGTYTVPAGTAYIRIWVTNNRNESTDNIMYADNIVVRRMTNTQLLVNGSITANHMSANSITAANGALANASITRANLQNAIIQNAHIQDGTITSAKIASLSADKISAGTVTSISIRSANIQGSTIISNQGNRRTSIEGGELQARGRYTRTWFGNTNSSWVNLQLKDGYFMAHNETRQRRLYYSDFGISTYLEGFNDEDSNTEYHGSGVIEFFSHMYNGGEWGADNVRGLTAFSNRGNIALKTNTRDVILDADRDVKVIANRGTIVLRPRDGNRSGNNHFVFNVKNNSSASDTDGWIAYGSPQTNTPYASGLRFKKTQSGRPTIWATNGNGDYNSGVFEADSFIGDFEARESSSNAYMKVDGSLRVTDRRGYNGGNVNYRPIQVQDVIANSIRVNLGTGGNRDLYLGCSSNKVRVTNNNMWNSGSPGYRPIVASDFEHGSSRNYKADIKKYEGRSLEVINDLRIMSFFLKSDLEPDSGIDKPRRKIGVIAEDSPSVATPDGMGVENGRVIFHSVKAIQELDKKVEDTVDRVSFLEIENQLLKRELHELKERLL</sequence>
<dbReference type="Gene3D" id="2.60.40.10">
    <property type="entry name" value="Immunoglobulins"/>
    <property type="match status" value="1"/>
</dbReference>
<evidence type="ECO:0000313" key="4">
    <source>
        <dbReference type="Proteomes" id="UP000298210"/>
    </source>
</evidence>
<dbReference type="InterPro" id="IPR036116">
    <property type="entry name" value="FN3_sf"/>
</dbReference>
<dbReference type="Proteomes" id="UP000298210">
    <property type="component" value="Unassembled WGS sequence"/>
</dbReference>
<dbReference type="InterPro" id="IPR010572">
    <property type="entry name" value="Tail_dom"/>
</dbReference>